<dbReference type="NCBIfam" id="TIGR04357">
    <property type="entry name" value="CofD_rel_GAK"/>
    <property type="match status" value="1"/>
</dbReference>
<dbReference type="EMBL" id="DSRP01000257">
    <property type="protein sequence ID" value="HGG92034.1"/>
    <property type="molecule type" value="Genomic_DNA"/>
</dbReference>
<dbReference type="InterPro" id="IPR038136">
    <property type="entry name" value="CofD-like_dom_sf"/>
</dbReference>
<protein>
    <submittedName>
        <fullName evidence="1">GAK system CofD-like protein</fullName>
    </submittedName>
</protein>
<dbReference type="AlphaFoldDB" id="A0A7C4AGC2"/>
<evidence type="ECO:0000313" key="1">
    <source>
        <dbReference type="EMBL" id="HGG92034.1"/>
    </source>
</evidence>
<dbReference type="CDD" id="cd07187">
    <property type="entry name" value="YvcK_like"/>
    <property type="match status" value="1"/>
</dbReference>
<dbReference type="Gene3D" id="3.40.50.10680">
    <property type="entry name" value="CofD-like domains"/>
    <property type="match status" value="1"/>
</dbReference>
<name>A0A7C4AGC2_9BACT</name>
<proteinExistence type="predicted"/>
<dbReference type="GO" id="GO:0043743">
    <property type="term" value="F:LPPG:FO 2-phospho-L-lactate transferase activity"/>
    <property type="evidence" value="ECO:0007669"/>
    <property type="project" value="InterPro"/>
</dbReference>
<dbReference type="InterPro" id="IPR002882">
    <property type="entry name" value="CofD"/>
</dbReference>
<gene>
    <name evidence="1" type="ORF">ENR59_03685</name>
</gene>
<dbReference type="SUPFAM" id="SSF142338">
    <property type="entry name" value="CofD-like"/>
    <property type="match status" value="1"/>
</dbReference>
<organism evidence="1">
    <name type="scientific">Fundidesulfovibrio putealis</name>
    <dbReference type="NCBI Taxonomy" id="270496"/>
    <lineage>
        <taxon>Bacteria</taxon>
        <taxon>Pseudomonadati</taxon>
        <taxon>Thermodesulfobacteriota</taxon>
        <taxon>Desulfovibrionia</taxon>
        <taxon>Desulfovibrionales</taxon>
        <taxon>Desulfovibrionaceae</taxon>
        <taxon>Fundidesulfovibrio</taxon>
    </lineage>
</organism>
<dbReference type="PANTHER" id="PTHR31240:SF0">
    <property type="entry name" value="MATERNAL EFFECT EMBRYO ARREST 18"/>
    <property type="match status" value="1"/>
</dbReference>
<sequence>MTLPDPVRVARYLKAPELGPRALFFSGGTALRDLSRELVNYTHNSVHLITPFDSGGSSAKLRKTFKMLAVGDLRNRLMALADRSLHGNPQIYALFSHRLSKDASPEQLADELADMIAGSHPLVAAVPDPMRKIIRSHLGLFRPAMHGSGFDLAGASIGNLILAGGFFNYNRQIDPVIYMFTMLVKARGTVRPIINKDLTLAAEMADGSVIAGQHLLTGKEGGPITQPVRRVFLCASQHDLTPVGVELRRKVKDMIRQAELICYPMGSFYSSVIANLLPRGVGDAVSKAACPKVFVPNPGGDPEQLGLSLGESVRRLLEYLRASCAKPRPTESLLDFVLLDRRHDIYQTPLGLKQIEAMGITVIEGDLVGADNPPYFDEKAVIEHLLSLA</sequence>
<comment type="caution">
    <text evidence="1">The sequence shown here is derived from an EMBL/GenBank/DDBJ whole genome shotgun (WGS) entry which is preliminary data.</text>
</comment>
<reference evidence="1" key="1">
    <citation type="journal article" date="2020" name="mSystems">
        <title>Genome- and Community-Level Interaction Insights into Carbon Utilization and Element Cycling Functions of Hydrothermarchaeota in Hydrothermal Sediment.</title>
        <authorList>
            <person name="Zhou Z."/>
            <person name="Liu Y."/>
            <person name="Xu W."/>
            <person name="Pan J."/>
            <person name="Luo Z.H."/>
            <person name="Li M."/>
        </authorList>
    </citation>
    <scope>NUCLEOTIDE SEQUENCE [LARGE SCALE GENOMIC DNA]</scope>
    <source>
        <strain evidence="1">SpSt-413</strain>
    </source>
</reference>
<dbReference type="Pfam" id="PF01933">
    <property type="entry name" value="CofD"/>
    <property type="match status" value="1"/>
</dbReference>
<dbReference type="PANTHER" id="PTHR31240">
    <property type="entry name" value="MATERNAL EFFECT EMBRYO ARREST 18"/>
    <property type="match status" value="1"/>
</dbReference>
<dbReference type="InterPro" id="IPR027591">
    <property type="entry name" value="CofD-rel_GAK"/>
</dbReference>
<accession>A0A7C4AGC2</accession>